<dbReference type="SUPFAM" id="SSF102588">
    <property type="entry name" value="LmbE-like"/>
    <property type="match status" value="1"/>
</dbReference>
<dbReference type="PANTHER" id="PTHR12993:SF27">
    <property type="entry name" value="N-ACETYL-ALPHA-D-GLUCOSAMINYL L-MALATE DEACETYLASE 2-RELATED"/>
    <property type="match status" value="1"/>
</dbReference>
<evidence type="ECO:0000313" key="3">
    <source>
        <dbReference type="Proteomes" id="UP000252100"/>
    </source>
</evidence>
<keyword evidence="3" id="KW-1185">Reference proteome</keyword>
<dbReference type="InterPro" id="IPR023841">
    <property type="entry name" value="BshB2"/>
</dbReference>
<dbReference type="InterPro" id="IPR024078">
    <property type="entry name" value="LmbE-like_dom_sf"/>
</dbReference>
<name>A0A345C1Y8_9BACI</name>
<evidence type="ECO:0000256" key="1">
    <source>
        <dbReference type="ARBA" id="ARBA00001947"/>
    </source>
</evidence>
<dbReference type="AlphaFoldDB" id="A0A345C1Y8"/>
<dbReference type="Gene3D" id="3.40.50.10320">
    <property type="entry name" value="LmbE-like"/>
    <property type="match status" value="1"/>
</dbReference>
<sequence length="220" mass="24586">MVKKERHVLVIFPHPDDEAFGVSGTISAHIANGTPVTYACLTLGEMGRSIGNPPIATRESLPDVRKKELEEAAEAMGLTDLRMMGFRDKTIEFLAPGVLKGMVEELIAELNPSLVISFYPEHSVHPDHNATAEAVAEVLADMPKETRPTFYALAITLDNPDVVYSVKDYMKQKLGALKAHHSQFGVTFAEREKYYRDGDPEIVERLENERFFAYKFADES</sequence>
<dbReference type="NCBIfam" id="TIGR04000">
    <property type="entry name" value="thiol_BshB2"/>
    <property type="match status" value="1"/>
</dbReference>
<dbReference type="Proteomes" id="UP000252100">
    <property type="component" value="Chromosome"/>
</dbReference>
<comment type="cofactor">
    <cofactor evidence="1">
        <name>Zn(2+)</name>
        <dbReference type="ChEBI" id="CHEBI:29105"/>
    </cofactor>
</comment>
<reference evidence="2 3" key="1">
    <citation type="journal article" date="2018" name="J. Microbiol.">
        <title>Salicibibacter kimchii gen. nov., sp. nov., a moderately halophilic and alkalitolerant bacterium in the family Bacillaceae, isolated from kimchi.</title>
        <authorList>
            <person name="Jang J.Y."/>
            <person name="Oh Y.J."/>
            <person name="Lim S.K."/>
            <person name="Park H.K."/>
            <person name="Lee C."/>
            <person name="Kim J.Y."/>
            <person name="Lee M.A."/>
            <person name="Choi H.J."/>
        </authorList>
    </citation>
    <scope>NUCLEOTIDE SEQUENCE [LARGE SCALE GENOMIC DNA]</scope>
    <source>
        <strain evidence="2 3">NKC1-1</strain>
    </source>
</reference>
<dbReference type="GO" id="GO:0016811">
    <property type="term" value="F:hydrolase activity, acting on carbon-nitrogen (but not peptide) bonds, in linear amides"/>
    <property type="evidence" value="ECO:0007669"/>
    <property type="project" value="TreeGrafter"/>
</dbReference>
<protein>
    <submittedName>
        <fullName evidence="2">Bacillithiol biosynthesis deacetylase BshB2</fullName>
    </submittedName>
</protein>
<evidence type="ECO:0000313" key="2">
    <source>
        <dbReference type="EMBL" id="AXF57219.1"/>
    </source>
</evidence>
<dbReference type="RefSeq" id="WP_114374834.1">
    <property type="nucleotide sequence ID" value="NZ_CP031092.1"/>
</dbReference>
<organism evidence="2 3">
    <name type="scientific">Salicibibacter kimchii</name>
    <dbReference type="NCBI Taxonomy" id="2099786"/>
    <lineage>
        <taxon>Bacteria</taxon>
        <taxon>Bacillati</taxon>
        <taxon>Bacillota</taxon>
        <taxon>Bacilli</taxon>
        <taxon>Bacillales</taxon>
        <taxon>Bacillaceae</taxon>
        <taxon>Salicibibacter</taxon>
    </lineage>
</organism>
<gene>
    <name evidence="2" type="primary">bshB2</name>
    <name evidence="2" type="ORF">DT065_15230</name>
</gene>
<dbReference type="KEGG" id="rue:DT065_15230"/>
<proteinExistence type="predicted"/>
<dbReference type="InterPro" id="IPR003737">
    <property type="entry name" value="GlcNAc_PI_deacetylase-related"/>
</dbReference>
<dbReference type="PANTHER" id="PTHR12993">
    <property type="entry name" value="N-ACETYLGLUCOSAMINYL-PHOSPHATIDYLINOSITOL DE-N-ACETYLASE-RELATED"/>
    <property type="match status" value="1"/>
</dbReference>
<dbReference type="OrthoDB" id="9790023at2"/>
<accession>A0A345C1Y8</accession>
<dbReference type="EMBL" id="CP031092">
    <property type="protein sequence ID" value="AXF57219.1"/>
    <property type="molecule type" value="Genomic_DNA"/>
</dbReference>
<dbReference type="Pfam" id="PF02585">
    <property type="entry name" value="PIG-L"/>
    <property type="match status" value="1"/>
</dbReference>